<dbReference type="PANTHER" id="PTHR47506">
    <property type="entry name" value="TRANSCRIPTIONAL REGULATORY PROTEIN"/>
    <property type="match status" value="1"/>
</dbReference>
<dbReference type="InterPro" id="IPR001647">
    <property type="entry name" value="HTH_TetR"/>
</dbReference>
<dbReference type="SUPFAM" id="SSF46689">
    <property type="entry name" value="Homeodomain-like"/>
    <property type="match status" value="1"/>
</dbReference>
<keyword evidence="8" id="KW-1185">Reference proteome</keyword>
<evidence type="ECO:0000256" key="3">
    <source>
        <dbReference type="ARBA" id="ARBA00023163"/>
    </source>
</evidence>
<evidence type="ECO:0000256" key="4">
    <source>
        <dbReference type="PROSITE-ProRule" id="PRU00335"/>
    </source>
</evidence>
<dbReference type="PANTHER" id="PTHR47506:SF6">
    <property type="entry name" value="HTH-TYPE TRANSCRIPTIONAL REPRESSOR NEMR"/>
    <property type="match status" value="1"/>
</dbReference>
<feature type="region of interest" description="Disordered" evidence="5">
    <location>
        <begin position="1"/>
        <end position="27"/>
    </location>
</feature>
<organism evidence="7 8">
    <name type="scientific">Marinomonas pontica</name>
    <dbReference type="NCBI Taxonomy" id="264739"/>
    <lineage>
        <taxon>Bacteria</taxon>
        <taxon>Pseudomonadati</taxon>
        <taxon>Pseudomonadota</taxon>
        <taxon>Gammaproteobacteria</taxon>
        <taxon>Oceanospirillales</taxon>
        <taxon>Oceanospirillaceae</taxon>
        <taxon>Marinomonas</taxon>
    </lineage>
</organism>
<dbReference type="EMBL" id="AP027271">
    <property type="protein sequence ID" value="BDX04473.1"/>
    <property type="molecule type" value="Genomic_DNA"/>
</dbReference>
<evidence type="ECO:0000259" key="6">
    <source>
        <dbReference type="PROSITE" id="PS50977"/>
    </source>
</evidence>
<dbReference type="Gene3D" id="1.10.357.10">
    <property type="entry name" value="Tetracycline Repressor, domain 2"/>
    <property type="match status" value="1"/>
</dbReference>
<dbReference type="PROSITE" id="PS50977">
    <property type="entry name" value="HTH_TETR_2"/>
    <property type="match status" value="1"/>
</dbReference>
<feature type="DNA-binding region" description="H-T-H motif" evidence="4">
    <location>
        <begin position="53"/>
        <end position="72"/>
    </location>
</feature>
<dbReference type="SUPFAM" id="SSF48498">
    <property type="entry name" value="Tetracyclin repressor-like, C-terminal domain"/>
    <property type="match status" value="1"/>
</dbReference>
<dbReference type="Pfam" id="PF00440">
    <property type="entry name" value="TetR_N"/>
    <property type="match status" value="1"/>
</dbReference>
<sequence>MKCVDEQPVLMDQSSKPRRGRPKKSSLESLDTRELLLRAGMKILTETGFVRSGIDPILKSVGVPKGSFYHYFSSKEAFGLAVLARYRRYFEAKLDSFLLDDAFSPLERLQCFAQDAQDGIVRHDFKRGCLVGNLEQESNLLSEVFREQLQATYHSWQTRVATCLLDSQKHGEIDTKVSISELSYAFWMGWEGAVHRSRLMKSTQPLSLFMMFFIQAIQVKAE</sequence>
<protein>
    <submittedName>
        <fullName evidence="7">TetR family transcriptional regulator</fullName>
    </submittedName>
</protein>
<dbReference type="Pfam" id="PF16925">
    <property type="entry name" value="TetR_C_13"/>
    <property type="match status" value="1"/>
</dbReference>
<keyword evidence="1" id="KW-0805">Transcription regulation</keyword>
<dbReference type="PRINTS" id="PR00455">
    <property type="entry name" value="HTHTETR"/>
</dbReference>
<evidence type="ECO:0000256" key="1">
    <source>
        <dbReference type="ARBA" id="ARBA00023015"/>
    </source>
</evidence>
<keyword evidence="3" id="KW-0804">Transcription</keyword>
<evidence type="ECO:0000256" key="5">
    <source>
        <dbReference type="SAM" id="MobiDB-lite"/>
    </source>
</evidence>
<dbReference type="Proteomes" id="UP001307608">
    <property type="component" value="Chromosome"/>
</dbReference>
<feature type="domain" description="HTH tetR-type" evidence="6">
    <location>
        <begin position="30"/>
        <end position="90"/>
    </location>
</feature>
<dbReference type="InterPro" id="IPR011075">
    <property type="entry name" value="TetR_C"/>
</dbReference>
<evidence type="ECO:0000313" key="7">
    <source>
        <dbReference type="EMBL" id="BDX04473.1"/>
    </source>
</evidence>
<gene>
    <name evidence="7" type="ORF">MACH16_32210</name>
</gene>
<dbReference type="InterPro" id="IPR009057">
    <property type="entry name" value="Homeodomain-like_sf"/>
</dbReference>
<dbReference type="RefSeq" id="WP_338269598.1">
    <property type="nucleotide sequence ID" value="NZ_AP027271.1"/>
</dbReference>
<proteinExistence type="predicted"/>
<dbReference type="InterPro" id="IPR036271">
    <property type="entry name" value="Tet_transcr_reg_TetR-rel_C_sf"/>
</dbReference>
<accession>A0ABM8FK34</accession>
<keyword evidence="2 4" id="KW-0238">DNA-binding</keyword>
<reference evidence="7 8" key="1">
    <citation type="submission" date="2023-01" db="EMBL/GenBank/DDBJ databases">
        <title>Complete genome sequence of Marinomonas pontica strain 200518_36.</title>
        <authorList>
            <person name="Ueki S."/>
            <person name="Gajardo G."/>
            <person name="Maruyama F."/>
        </authorList>
    </citation>
    <scope>NUCLEOTIDE SEQUENCE [LARGE SCALE GENOMIC DNA]</scope>
    <source>
        <strain evidence="7 8">200518_36</strain>
    </source>
</reference>
<evidence type="ECO:0000313" key="8">
    <source>
        <dbReference type="Proteomes" id="UP001307608"/>
    </source>
</evidence>
<name>A0ABM8FK34_9GAMM</name>
<evidence type="ECO:0000256" key="2">
    <source>
        <dbReference type="ARBA" id="ARBA00023125"/>
    </source>
</evidence>